<dbReference type="Pfam" id="PF00082">
    <property type="entry name" value="Peptidase_S8"/>
    <property type="match status" value="1"/>
</dbReference>
<keyword evidence="9" id="KW-1185">Reference proteome</keyword>
<comment type="similarity">
    <text evidence="1 6">Belongs to the peptidase S8 family.</text>
</comment>
<dbReference type="GO" id="GO:0006508">
    <property type="term" value="P:proteolysis"/>
    <property type="evidence" value="ECO:0007669"/>
    <property type="project" value="UniProtKB-KW"/>
</dbReference>
<dbReference type="PROSITE" id="PS51892">
    <property type="entry name" value="SUBTILASE"/>
    <property type="match status" value="1"/>
</dbReference>
<sequence>MDSPVIYNNTISNCTEELLSEVPDLERTIIICDDNGDSSDQMCTVTRARLKAGIFISEDPGVFKSASFPNHGVVINKKEGKQVTDYVKNSIAPTATITFQETYLDAKPAPVVAVSSARGPSRSYLGIAKPDILAPWVLILAAYPPNVFATSIGANIQLSSDYILESGTSMAAPHVAGIAAMLKTAHPEWSPSAIRSAMMTTADPLDNTTVIGKPRP</sequence>
<dbReference type="EMBL" id="JAVYJV010000001">
    <property type="protein sequence ID" value="KAK4379723.1"/>
    <property type="molecule type" value="Genomic_DNA"/>
</dbReference>
<name>A0AAE1SYA0_9SOLA</name>
<proteinExistence type="inferred from homology"/>
<comment type="caution">
    <text evidence="8">The sequence shown here is derived from an EMBL/GenBank/DDBJ whole genome shotgun (WGS) entry which is preliminary data.</text>
</comment>
<organism evidence="8 9">
    <name type="scientific">Anisodus tanguticus</name>
    <dbReference type="NCBI Taxonomy" id="243964"/>
    <lineage>
        <taxon>Eukaryota</taxon>
        <taxon>Viridiplantae</taxon>
        <taxon>Streptophyta</taxon>
        <taxon>Embryophyta</taxon>
        <taxon>Tracheophyta</taxon>
        <taxon>Spermatophyta</taxon>
        <taxon>Magnoliopsida</taxon>
        <taxon>eudicotyledons</taxon>
        <taxon>Gunneridae</taxon>
        <taxon>Pentapetalae</taxon>
        <taxon>asterids</taxon>
        <taxon>lamiids</taxon>
        <taxon>Solanales</taxon>
        <taxon>Solanaceae</taxon>
        <taxon>Solanoideae</taxon>
        <taxon>Hyoscyameae</taxon>
        <taxon>Anisodus</taxon>
    </lineage>
</organism>
<evidence type="ECO:0000313" key="8">
    <source>
        <dbReference type="EMBL" id="KAK4379723.1"/>
    </source>
</evidence>
<evidence type="ECO:0000256" key="2">
    <source>
        <dbReference type="ARBA" id="ARBA00022670"/>
    </source>
</evidence>
<evidence type="ECO:0000313" key="9">
    <source>
        <dbReference type="Proteomes" id="UP001291623"/>
    </source>
</evidence>
<evidence type="ECO:0000256" key="4">
    <source>
        <dbReference type="ARBA" id="ARBA00022801"/>
    </source>
</evidence>
<dbReference type="AlphaFoldDB" id="A0AAE1SYA0"/>
<dbReference type="InterPro" id="IPR045051">
    <property type="entry name" value="SBT"/>
</dbReference>
<evidence type="ECO:0000259" key="7">
    <source>
        <dbReference type="Pfam" id="PF00082"/>
    </source>
</evidence>
<keyword evidence="2" id="KW-0645">Protease</keyword>
<keyword evidence="3" id="KW-0732">Signal</keyword>
<protein>
    <recommendedName>
        <fullName evidence="7">Peptidase S8/S53 domain-containing protein</fullName>
    </recommendedName>
</protein>
<dbReference type="InterPro" id="IPR036852">
    <property type="entry name" value="Peptidase_S8/S53_dom_sf"/>
</dbReference>
<comment type="caution">
    <text evidence="6">Lacks conserved residue(s) required for the propagation of feature annotation.</text>
</comment>
<reference evidence="8" key="1">
    <citation type="submission" date="2023-12" db="EMBL/GenBank/DDBJ databases">
        <title>Genome assembly of Anisodus tanguticus.</title>
        <authorList>
            <person name="Wang Y.-J."/>
        </authorList>
    </citation>
    <scope>NUCLEOTIDE SEQUENCE</scope>
    <source>
        <strain evidence="8">KB-2021</strain>
        <tissue evidence="8">Leaf</tissue>
    </source>
</reference>
<dbReference type="Proteomes" id="UP001291623">
    <property type="component" value="Unassembled WGS sequence"/>
</dbReference>
<evidence type="ECO:0000256" key="1">
    <source>
        <dbReference type="ARBA" id="ARBA00011073"/>
    </source>
</evidence>
<evidence type="ECO:0000256" key="6">
    <source>
        <dbReference type="PROSITE-ProRule" id="PRU01240"/>
    </source>
</evidence>
<dbReference type="Gene3D" id="3.40.50.200">
    <property type="entry name" value="Peptidase S8/S53 domain"/>
    <property type="match status" value="1"/>
</dbReference>
<keyword evidence="4" id="KW-0378">Hydrolase</keyword>
<keyword evidence="5" id="KW-0720">Serine protease</keyword>
<dbReference type="PANTHER" id="PTHR10795">
    <property type="entry name" value="PROPROTEIN CONVERTASE SUBTILISIN/KEXIN"/>
    <property type="match status" value="1"/>
</dbReference>
<feature type="domain" description="Peptidase S8/S53" evidence="7">
    <location>
        <begin position="89"/>
        <end position="205"/>
    </location>
</feature>
<accession>A0AAE1SYA0</accession>
<dbReference type="PROSITE" id="PS00138">
    <property type="entry name" value="SUBTILASE_SER"/>
    <property type="match status" value="1"/>
</dbReference>
<dbReference type="InterPro" id="IPR023828">
    <property type="entry name" value="Peptidase_S8_Ser-AS"/>
</dbReference>
<evidence type="ECO:0000256" key="5">
    <source>
        <dbReference type="ARBA" id="ARBA00022825"/>
    </source>
</evidence>
<dbReference type="Gene3D" id="3.50.30.30">
    <property type="match status" value="1"/>
</dbReference>
<gene>
    <name evidence="8" type="ORF">RND71_001585</name>
</gene>
<dbReference type="GO" id="GO:0004252">
    <property type="term" value="F:serine-type endopeptidase activity"/>
    <property type="evidence" value="ECO:0007669"/>
    <property type="project" value="InterPro"/>
</dbReference>
<dbReference type="SUPFAM" id="SSF52743">
    <property type="entry name" value="Subtilisin-like"/>
    <property type="match status" value="1"/>
</dbReference>
<dbReference type="InterPro" id="IPR000209">
    <property type="entry name" value="Peptidase_S8/S53_dom"/>
</dbReference>
<evidence type="ECO:0000256" key="3">
    <source>
        <dbReference type="ARBA" id="ARBA00022729"/>
    </source>
</evidence>